<feature type="binding site" evidence="5">
    <location>
        <position position="208"/>
    </location>
    <ligand>
        <name>a divalent metal cation</name>
        <dbReference type="ChEBI" id="CHEBI:60240"/>
        <label>1</label>
    </ligand>
</feature>
<dbReference type="RefSeq" id="WP_158349499.1">
    <property type="nucleotide sequence ID" value="NZ_CP032996.1"/>
</dbReference>
<dbReference type="GO" id="GO:0046872">
    <property type="term" value="F:metal ion binding"/>
    <property type="evidence" value="ECO:0007669"/>
    <property type="project" value="UniProtKB-KW"/>
</dbReference>
<accession>A0A4D6YMS6</accession>
<dbReference type="AlphaFoldDB" id="A0A4D6YMS6"/>
<evidence type="ECO:0000313" key="6">
    <source>
        <dbReference type="EMBL" id="QCI27234.1"/>
    </source>
</evidence>
<evidence type="ECO:0000256" key="2">
    <source>
        <dbReference type="ARBA" id="ARBA00009275"/>
    </source>
</evidence>
<feature type="binding site" evidence="5">
    <location>
        <position position="133"/>
    </location>
    <ligand>
        <name>a divalent metal cation</name>
        <dbReference type="ChEBI" id="CHEBI:60240"/>
        <label>2</label>
    </ligand>
</feature>
<dbReference type="PANTHER" id="PTHR46124:SF2">
    <property type="entry name" value="D-AMINOACYL-TRNA DEACYLASE"/>
    <property type="match status" value="1"/>
</dbReference>
<dbReference type="CDD" id="cd01310">
    <property type="entry name" value="TatD_DNAse"/>
    <property type="match status" value="1"/>
</dbReference>
<evidence type="ECO:0000256" key="5">
    <source>
        <dbReference type="PIRSR" id="PIRSR005902-1"/>
    </source>
</evidence>
<dbReference type="InterPro" id="IPR001130">
    <property type="entry name" value="TatD-like"/>
</dbReference>
<dbReference type="FunFam" id="3.20.20.140:FF:000005">
    <property type="entry name" value="TatD family hydrolase"/>
    <property type="match status" value="1"/>
</dbReference>
<feature type="binding site" evidence="5">
    <location>
        <position position="7"/>
    </location>
    <ligand>
        <name>a divalent metal cation</name>
        <dbReference type="ChEBI" id="CHEBI:60240"/>
        <label>1</label>
    </ligand>
</feature>
<feature type="binding site" evidence="5">
    <location>
        <position position="97"/>
    </location>
    <ligand>
        <name>a divalent metal cation</name>
        <dbReference type="ChEBI" id="CHEBI:60240"/>
        <label>1</label>
    </ligand>
</feature>
<comment type="similarity">
    <text evidence="2">Belongs to the metallo-dependent hydrolases superfamily. TatD-type hydrolase family.</text>
</comment>
<dbReference type="EMBL" id="CP032996">
    <property type="protein sequence ID" value="QCI27234.1"/>
    <property type="molecule type" value="Genomic_DNA"/>
</dbReference>
<dbReference type="GO" id="GO:0016788">
    <property type="term" value="F:hydrolase activity, acting on ester bonds"/>
    <property type="evidence" value="ECO:0007669"/>
    <property type="project" value="InterPro"/>
</dbReference>
<organism evidence="6 7">
    <name type="scientific">Buchnera aphidicola</name>
    <name type="common">Therioaphis trifolii</name>
    <dbReference type="NCBI Taxonomy" id="1241884"/>
    <lineage>
        <taxon>Bacteria</taxon>
        <taxon>Pseudomonadati</taxon>
        <taxon>Pseudomonadota</taxon>
        <taxon>Gammaproteobacteria</taxon>
        <taxon>Enterobacterales</taxon>
        <taxon>Erwiniaceae</taxon>
        <taxon>Buchnera</taxon>
    </lineage>
</organism>
<sequence>MYLIDSHCHLNLIRSNNKKYNINTILKNAKNNSVKLILNISTSITDYLESFQYFKKYINILYSCGIHPLNKDIKNLKNIDKLEKIIICNKNIIALGETGLDFFYSKSNCKIQIDIFQKHIYLGKKYNKPIIIHTRNAKKDTINILSNKEFQSCSGVIHSFTGDIEMARKLLNLGFYISFSGIVTFKNALYVQEIAKFIPIDRLLIETDSPYLSPEPHRGKSNQPANLLYIANYISKLKKIHIYDMSKIIKKNFYSLFKIN</sequence>
<dbReference type="SUPFAM" id="SSF51556">
    <property type="entry name" value="Metallo-dependent hydrolases"/>
    <property type="match status" value="1"/>
</dbReference>
<dbReference type="GO" id="GO:0004536">
    <property type="term" value="F:DNA nuclease activity"/>
    <property type="evidence" value="ECO:0007669"/>
    <property type="project" value="InterPro"/>
</dbReference>
<reference evidence="6 7" key="1">
    <citation type="submission" date="2018-10" db="EMBL/GenBank/DDBJ databases">
        <title>Comparative functional genomics of the obligate endosymbiont Buchnera aphidicola.</title>
        <authorList>
            <person name="Chong R.A."/>
        </authorList>
    </citation>
    <scope>NUCLEOTIDE SEQUENCE [LARGE SCALE GENOMIC DNA]</scope>
    <source>
        <strain evidence="6 7">Tma</strain>
    </source>
</reference>
<feature type="binding site" evidence="5">
    <location>
        <position position="9"/>
    </location>
    <ligand>
        <name>a divalent metal cation</name>
        <dbReference type="ChEBI" id="CHEBI:60240"/>
        <label>1</label>
    </ligand>
</feature>
<dbReference type="InterPro" id="IPR032466">
    <property type="entry name" value="Metal_Hydrolase"/>
</dbReference>
<dbReference type="InterPro" id="IPR015991">
    <property type="entry name" value="TatD/YcfH-like"/>
</dbReference>
<evidence type="ECO:0000313" key="7">
    <source>
        <dbReference type="Proteomes" id="UP000298603"/>
    </source>
</evidence>
<dbReference type="Pfam" id="PF01026">
    <property type="entry name" value="TatD_DNase"/>
    <property type="match status" value="1"/>
</dbReference>
<dbReference type="Proteomes" id="UP000298603">
    <property type="component" value="Chromosome"/>
</dbReference>
<protein>
    <submittedName>
        <fullName evidence="6">TatD family deoxyribonuclease</fullName>
    </submittedName>
</protein>
<dbReference type="PROSITE" id="PS01137">
    <property type="entry name" value="TATD_1"/>
    <property type="match status" value="1"/>
</dbReference>
<dbReference type="InterPro" id="IPR018228">
    <property type="entry name" value="DNase_TatD-rel_CS"/>
</dbReference>
<evidence type="ECO:0000256" key="1">
    <source>
        <dbReference type="ARBA" id="ARBA00001968"/>
    </source>
</evidence>
<dbReference type="PIRSF" id="PIRSF005902">
    <property type="entry name" value="DNase_TatD"/>
    <property type="match status" value="1"/>
</dbReference>
<evidence type="ECO:0000256" key="3">
    <source>
        <dbReference type="ARBA" id="ARBA00022723"/>
    </source>
</evidence>
<proteinExistence type="inferred from homology"/>
<dbReference type="NCBIfam" id="TIGR00010">
    <property type="entry name" value="YchF/TatD family DNA exonuclease"/>
    <property type="match status" value="1"/>
</dbReference>
<keyword evidence="3 5" id="KW-0479">Metal-binding</keyword>
<dbReference type="Gene3D" id="3.20.20.140">
    <property type="entry name" value="Metal-dependent hydrolases"/>
    <property type="match status" value="1"/>
</dbReference>
<gene>
    <name evidence="6" type="ORF">D9V81_01230</name>
</gene>
<dbReference type="OrthoDB" id="9810005at2"/>
<dbReference type="GO" id="GO:0005829">
    <property type="term" value="C:cytosol"/>
    <property type="evidence" value="ECO:0007669"/>
    <property type="project" value="TreeGrafter"/>
</dbReference>
<comment type="cofactor">
    <cofactor evidence="1">
        <name>a divalent metal cation</name>
        <dbReference type="ChEBI" id="CHEBI:60240"/>
    </cofactor>
</comment>
<keyword evidence="4" id="KW-0378">Hydrolase</keyword>
<name>A0A4D6YMS6_9GAMM</name>
<evidence type="ECO:0000256" key="4">
    <source>
        <dbReference type="ARBA" id="ARBA00022801"/>
    </source>
</evidence>
<keyword evidence="7" id="KW-1185">Reference proteome</keyword>
<dbReference type="PANTHER" id="PTHR46124">
    <property type="entry name" value="D-AMINOACYL-TRNA DEACYLASE"/>
    <property type="match status" value="1"/>
</dbReference>
<feature type="binding site" evidence="5">
    <location>
        <position position="158"/>
    </location>
    <ligand>
        <name>a divalent metal cation</name>
        <dbReference type="ChEBI" id="CHEBI:60240"/>
        <label>2</label>
    </ligand>
</feature>